<name>A0AAW2E4G4_9ROSI</name>
<sequence length="144" mass="16391">MQVWCETDPLKCLLERKRLERKSQNPRLSECIRAQAFEFLCYAASPRHSVYNVIKRICWERPPIGWKKLNTDGSRLGSNGRAGCGGIVRDVQGRSDIVMARLGSDQLLDFVLFHSSPVDVLEAFEADLNGMYFDRSCPERSVIP</sequence>
<dbReference type="Proteomes" id="UP001459277">
    <property type="component" value="Unassembled WGS sequence"/>
</dbReference>
<comment type="caution">
    <text evidence="1">The sequence shown here is derived from an EMBL/GenBank/DDBJ whole genome shotgun (WGS) entry which is preliminary data.</text>
</comment>
<accession>A0AAW2E4G4</accession>
<protein>
    <submittedName>
        <fullName evidence="1">Uncharacterized protein</fullName>
    </submittedName>
</protein>
<reference evidence="1 2" key="1">
    <citation type="submission" date="2024-01" db="EMBL/GenBank/DDBJ databases">
        <title>A telomere-to-telomere, gap-free genome of sweet tea (Lithocarpus litseifolius).</title>
        <authorList>
            <person name="Zhou J."/>
        </authorList>
    </citation>
    <scope>NUCLEOTIDE SEQUENCE [LARGE SCALE GENOMIC DNA]</scope>
    <source>
        <strain evidence="1">Zhou-2022a</strain>
        <tissue evidence="1">Leaf</tissue>
    </source>
</reference>
<keyword evidence="2" id="KW-1185">Reference proteome</keyword>
<dbReference type="PANTHER" id="PTHR47074:SF21">
    <property type="entry name" value="RNASE H TYPE-1 DOMAIN-CONTAINING PROTEIN"/>
    <property type="match status" value="1"/>
</dbReference>
<dbReference type="AlphaFoldDB" id="A0AAW2E4G4"/>
<organism evidence="1 2">
    <name type="scientific">Lithocarpus litseifolius</name>
    <dbReference type="NCBI Taxonomy" id="425828"/>
    <lineage>
        <taxon>Eukaryota</taxon>
        <taxon>Viridiplantae</taxon>
        <taxon>Streptophyta</taxon>
        <taxon>Embryophyta</taxon>
        <taxon>Tracheophyta</taxon>
        <taxon>Spermatophyta</taxon>
        <taxon>Magnoliopsida</taxon>
        <taxon>eudicotyledons</taxon>
        <taxon>Gunneridae</taxon>
        <taxon>Pentapetalae</taxon>
        <taxon>rosids</taxon>
        <taxon>fabids</taxon>
        <taxon>Fagales</taxon>
        <taxon>Fagaceae</taxon>
        <taxon>Lithocarpus</taxon>
    </lineage>
</organism>
<gene>
    <name evidence="1" type="ORF">SO802_003607</name>
</gene>
<dbReference type="InterPro" id="IPR052929">
    <property type="entry name" value="RNase_H-like_EbsB-rel"/>
</dbReference>
<evidence type="ECO:0000313" key="1">
    <source>
        <dbReference type="EMBL" id="KAL0016538.1"/>
    </source>
</evidence>
<dbReference type="PANTHER" id="PTHR47074">
    <property type="entry name" value="BNAC02G40300D PROTEIN"/>
    <property type="match status" value="1"/>
</dbReference>
<evidence type="ECO:0000313" key="2">
    <source>
        <dbReference type="Proteomes" id="UP001459277"/>
    </source>
</evidence>
<dbReference type="EMBL" id="JAZDWU010000001">
    <property type="protein sequence ID" value="KAL0016538.1"/>
    <property type="molecule type" value="Genomic_DNA"/>
</dbReference>
<proteinExistence type="predicted"/>